<dbReference type="Proteomes" id="UP000254893">
    <property type="component" value="Unassembled WGS sequence"/>
</dbReference>
<dbReference type="EMBL" id="UGYW01000002">
    <property type="protein sequence ID" value="SUJ27262.1"/>
    <property type="molecule type" value="Genomic_DNA"/>
</dbReference>
<dbReference type="Gene3D" id="3.40.630.30">
    <property type="match status" value="1"/>
</dbReference>
<feature type="domain" description="N-acetyltransferase" evidence="1">
    <location>
        <begin position="1"/>
        <end position="140"/>
    </location>
</feature>
<name>A0A380CTA0_SPHSI</name>
<gene>
    <name evidence="2" type="ORF">NCTC11388_04129</name>
</gene>
<accession>A0A380CTA0</accession>
<protein>
    <recommendedName>
        <fullName evidence="1">N-acetyltransferase domain-containing protein</fullName>
    </recommendedName>
</protein>
<dbReference type="PROSITE" id="PS51186">
    <property type="entry name" value="GNAT"/>
    <property type="match status" value="1"/>
</dbReference>
<dbReference type="Pfam" id="PF13673">
    <property type="entry name" value="Acetyltransf_10"/>
    <property type="match status" value="1"/>
</dbReference>
<organism evidence="2 3">
    <name type="scientific">Sphingobacterium spiritivorum</name>
    <name type="common">Flavobacterium spiritivorum</name>
    <dbReference type="NCBI Taxonomy" id="258"/>
    <lineage>
        <taxon>Bacteria</taxon>
        <taxon>Pseudomonadati</taxon>
        <taxon>Bacteroidota</taxon>
        <taxon>Sphingobacteriia</taxon>
        <taxon>Sphingobacteriales</taxon>
        <taxon>Sphingobacteriaceae</taxon>
        <taxon>Sphingobacterium</taxon>
    </lineage>
</organism>
<proteinExistence type="predicted"/>
<dbReference type="GO" id="GO:0016747">
    <property type="term" value="F:acyltransferase activity, transferring groups other than amino-acyl groups"/>
    <property type="evidence" value="ECO:0007669"/>
    <property type="project" value="InterPro"/>
</dbReference>
<sequence>MIFRVAEEADIEQIQQLRHFVNGNISTDTNPVSDKDMASRISEKGKGWICLVKGQLAGFAIVDLKEKYLWALSVHPEYTENEIEKKLHCLMASWYFEKTKDKLTLRITSDTLTERFYKLQGWSPAVNCNTPEVRMELNYADWQKRAFFNRDNYSVSW</sequence>
<dbReference type="InterPro" id="IPR000182">
    <property type="entry name" value="GNAT_dom"/>
</dbReference>
<dbReference type="SUPFAM" id="SSF55729">
    <property type="entry name" value="Acyl-CoA N-acyltransferases (Nat)"/>
    <property type="match status" value="1"/>
</dbReference>
<evidence type="ECO:0000259" key="1">
    <source>
        <dbReference type="PROSITE" id="PS51186"/>
    </source>
</evidence>
<evidence type="ECO:0000313" key="3">
    <source>
        <dbReference type="Proteomes" id="UP000254893"/>
    </source>
</evidence>
<dbReference type="AlphaFoldDB" id="A0A380CTA0"/>
<evidence type="ECO:0000313" key="2">
    <source>
        <dbReference type="EMBL" id="SUJ27262.1"/>
    </source>
</evidence>
<dbReference type="InterPro" id="IPR016181">
    <property type="entry name" value="Acyl_CoA_acyltransferase"/>
</dbReference>
<reference evidence="2 3" key="1">
    <citation type="submission" date="2018-06" db="EMBL/GenBank/DDBJ databases">
        <authorList>
            <consortium name="Pathogen Informatics"/>
            <person name="Doyle S."/>
        </authorList>
    </citation>
    <scope>NUCLEOTIDE SEQUENCE [LARGE SCALE GENOMIC DNA]</scope>
    <source>
        <strain evidence="2 3">NCTC11388</strain>
    </source>
</reference>
<dbReference type="RefSeq" id="WP_115171455.1">
    <property type="nucleotide sequence ID" value="NZ_UGYW01000002.1"/>
</dbReference>